<keyword evidence="1" id="KW-0732">Signal</keyword>
<evidence type="ECO:0000256" key="3">
    <source>
        <dbReference type="SAM" id="Phobius"/>
    </source>
</evidence>
<gene>
    <name evidence="5" type="ORF">MM50RIKEN_21720</name>
</gene>
<accession>A0A810Q248</accession>
<dbReference type="PROSITE" id="PS51109">
    <property type="entry name" value="G5"/>
    <property type="match status" value="1"/>
</dbReference>
<evidence type="ECO:0000313" key="6">
    <source>
        <dbReference type="Proteomes" id="UP000681035"/>
    </source>
</evidence>
<reference evidence="5" key="1">
    <citation type="submission" date="2020-09" db="EMBL/GenBank/DDBJ databases">
        <title>New species isolated from human feces.</title>
        <authorList>
            <person name="Kitahara M."/>
            <person name="Shigeno Y."/>
            <person name="Shime M."/>
            <person name="Matsumoto Y."/>
            <person name="Nakamura S."/>
            <person name="Motooka D."/>
            <person name="Fukuoka S."/>
            <person name="Nishikawa H."/>
            <person name="Benno Y."/>
        </authorList>
    </citation>
    <scope>NUCLEOTIDE SEQUENCE</scope>
    <source>
        <strain evidence="5">MM50</strain>
    </source>
</reference>
<dbReference type="InterPro" id="IPR052913">
    <property type="entry name" value="Glycopeptide_resist_protein"/>
</dbReference>
<evidence type="ECO:0000259" key="4">
    <source>
        <dbReference type="PROSITE" id="PS51109"/>
    </source>
</evidence>
<organism evidence="5 6">
    <name type="scientific">Vescimonas coprocola</name>
    <dbReference type="NCBI Taxonomy" id="2714355"/>
    <lineage>
        <taxon>Bacteria</taxon>
        <taxon>Bacillati</taxon>
        <taxon>Bacillota</taxon>
        <taxon>Clostridia</taxon>
        <taxon>Eubacteriales</taxon>
        <taxon>Oscillospiraceae</taxon>
        <taxon>Vescimonas</taxon>
    </lineage>
</organism>
<keyword evidence="3" id="KW-1133">Transmembrane helix</keyword>
<evidence type="ECO:0000256" key="1">
    <source>
        <dbReference type="ARBA" id="ARBA00022729"/>
    </source>
</evidence>
<name>A0A810Q248_9FIRM</name>
<dbReference type="Gene3D" id="2.20.230.10">
    <property type="entry name" value="Resuscitation-promoting factor rpfb"/>
    <property type="match status" value="1"/>
</dbReference>
<dbReference type="InterPro" id="IPR007391">
    <property type="entry name" value="Vancomycin_resist_VanW"/>
</dbReference>
<dbReference type="RefSeq" id="WP_213540977.1">
    <property type="nucleotide sequence ID" value="NZ_AP023418.1"/>
</dbReference>
<keyword evidence="6" id="KW-1185">Reference proteome</keyword>
<dbReference type="EMBL" id="AP023418">
    <property type="protein sequence ID" value="BCK82409.1"/>
    <property type="molecule type" value="Genomic_DNA"/>
</dbReference>
<dbReference type="AlphaFoldDB" id="A0A810Q248"/>
<evidence type="ECO:0000256" key="2">
    <source>
        <dbReference type="SAM" id="MobiDB-lite"/>
    </source>
</evidence>
<feature type="transmembrane region" description="Helical" evidence="3">
    <location>
        <begin position="59"/>
        <end position="78"/>
    </location>
</feature>
<dbReference type="Pfam" id="PF07501">
    <property type="entry name" value="G5"/>
    <property type="match status" value="1"/>
</dbReference>
<keyword evidence="3" id="KW-0812">Transmembrane</keyword>
<feature type="compositionally biased region" description="Low complexity" evidence="2">
    <location>
        <begin position="12"/>
        <end position="27"/>
    </location>
</feature>
<feature type="domain" description="G5" evidence="4">
    <location>
        <begin position="486"/>
        <end position="567"/>
    </location>
</feature>
<sequence>MEAQKPLEQETPETTPQEAPTATIPQPESTPAANPEADPIPEEMDASPESPAKKTAGKLAALIGGGIVAVLGIFYLVLCIVSASHGTILGRTDVMGVDMSGLTVPQAQERWQQEGQAVCQTAQLPLTVDGETAGQVSLWELGVSVTPETAAQLAYDAGHSGHFLENGWSLLRSWFRETSLTPPWTADDAALQEKAAELAEQLDMAAVDGACRLEQGKEDGFLVTVPKNGRKIDLPRLTDALRAALAAGTLEPVTCAYEVVEAKPVDFDAFAEAYATAKNASYNAAADQVEEGTVQVTFDAAAAQKLVAQAQPGQEITVPAQIQQPKVSKAALEKVLFRDVLASCTTYVSGAWGRIQNVRKAAQNISGTVLNCGDQFSYNDAIGPTTADYGFYAAPGYVGGKTVDVYGGGVCQVSSTLYYATLKADLEIVMRYCHQYAPGYIKWGCDATVYDGFPDFIFANNTDYPIKIVTYWNDNNVTVEILGTKVDDSYVEMVSETVDVIPWETVYEETDELAPGEKQEIQTPYTGYVVQTWRNVYAGDGSLLSSTFEATSNYESRDQIIRIGKAKP</sequence>
<dbReference type="PANTHER" id="PTHR35788">
    <property type="entry name" value="EXPORTED PROTEIN-RELATED"/>
    <property type="match status" value="1"/>
</dbReference>
<proteinExistence type="predicted"/>
<dbReference type="InterPro" id="IPR011098">
    <property type="entry name" value="G5_dom"/>
</dbReference>
<dbReference type="Pfam" id="PF12229">
    <property type="entry name" value="PG_binding_4"/>
    <property type="match status" value="1"/>
</dbReference>
<dbReference type="PANTHER" id="PTHR35788:SF1">
    <property type="entry name" value="EXPORTED PROTEIN"/>
    <property type="match status" value="1"/>
</dbReference>
<feature type="region of interest" description="Disordered" evidence="2">
    <location>
        <begin position="1"/>
        <end position="52"/>
    </location>
</feature>
<protein>
    <recommendedName>
        <fullName evidence="4">G5 domain-containing protein</fullName>
    </recommendedName>
</protein>
<dbReference type="SMART" id="SM01208">
    <property type="entry name" value="G5"/>
    <property type="match status" value="1"/>
</dbReference>
<dbReference type="Proteomes" id="UP000681035">
    <property type="component" value="Chromosome"/>
</dbReference>
<evidence type="ECO:0000313" key="5">
    <source>
        <dbReference type="EMBL" id="BCK82409.1"/>
    </source>
</evidence>
<keyword evidence="3" id="KW-0472">Membrane</keyword>
<dbReference type="InterPro" id="IPR022029">
    <property type="entry name" value="YoaR-like_PG-bd"/>
</dbReference>
<dbReference type="Pfam" id="PF04294">
    <property type="entry name" value="VanW"/>
    <property type="match status" value="1"/>
</dbReference>
<dbReference type="KEGG" id="vcop:MM50RIKEN_21720"/>